<evidence type="ECO:0000313" key="2">
    <source>
        <dbReference type="Proteomes" id="UP000026941"/>
    </source>
</evidence>
<comment type="caution">
    <text evidence="1">The sequence shown here is derived from an EMBL/GenBank/DDBJ whole genome shotgun (WGS) entry which is preliminary data.</text>
</comment>
<dbReference type="AlphaFoldDB" id="A0AA87QD13"/>
<reference evidence="1 2" key="1">
    <citation type="submission" date="2014-05" db="EMBL/GenBank/DDBJ databases">
        <title>Whole genome shotgun sequence of Rhizobium rhizogenes NBRC 13257.</title>
        <authorList>
            <person name="Katano-Makiyama Y."/>
            <person name="Hosoyama A."/>
            <person name="Hashimoto M."/>
            <person name="Hosoyama Y."/>
            <person name="Noguchi M."/>
            <person name="Tsuchikane K."/>
            <person name="Kimura A."/>
            <person name="Ohji S."/>
            <person name="Ichikawa N."/>
            <person name="Yamazoe A."/>
            <person name="Fujita N."/>
        </authorList>
    </citation>
    <scope>NUCLEOTIDE SEQUENCE [LARGE SCALE GENOMIC DNA]</scope>
    <source>
        <strain evidence="1 2">NBRC 13257</strain>
    </source>
</reference>
<evidence type="ECO:0000313" key="1">
    <source>
        <dbReference type="EMBL" id="GAJ93203.1"/>
    </source>
</evidence>
<name>A0AA87QD13_RHIRH</name>
<accession>A0AA87QD13</accession>
<dbReference type="Proteomes" id="UP000026941">
    <property type="component" value="Unassembled WGS sequence"/>
</dbReference>
<organism evidence="1 2">
    <name type="scientific">Rhizobium rhizogenes NBRC 13257</name>
    <dbReference type="NCBI Taxonomy" id="1220581"/>
    <lineage>
        <taxon>Bacteria</taxon>
        <taxon>Pseudomonadati</taxon>
        <taxon>Pseudomonadota</taxon>
        <taxon>Alphaproteobacteria</taxon>
        <taxon>Hyphomicrobiales</taxon>
        <taxon>Rhizobiaceae</taxon>
        <taxon>Rhizobium/Agrobacterium group</taxon>
        <taxon>Rhizobium</taxon>
    </lineage>
</organism>
<protein>
    <submittedName>
        <fullName evidence="1">Uncharacterized protein</fullName>
    </submittedName>
</protein>
<proteinExistence type="predicted"/>
<dbReference type="EMBL" id="BAYX01000005">
    <property type="protein sequence ID" value="GAJ93203.1"/>
    <property type="molecule type" value="Genomic_DNA"/>
</dbReference>
<sequence>MVGPLTFQKNMDTRMRLFYALMDWILRRRRERTDREAIQYSADDPWVIQQIEKFERELKK</sequence>
<gene>
    <name evidence="1" type="ORF">RRH01S_05_02770</name>
</gene>